<gene>
    <name evidence="1" type="ORF">BCV72DRAFT_330756</name>
</gene>
<dbReference type="AlphaFoldDB" id="A0A1X0R0L5"/>
<dbReference type="EMBL" id="KV921942">
    <property type="protein sequence ID" value="ORE05536.1"/>
    <property type="molecule type" value="Genomic_DNA"/>
</dbReference>
<feature type="non-terminal residue" evidence="1">
    <location>
        <position position="1"/>
    </location>
</feature>
<evidence type="ECO:0000313" key="1">
    <source>
        <dbReference type="EMBL" id="ORE05536.1"/>
    </source>
</evidence>
<dbReference type="VEuPathDB" id="FungiDB:BCV72DRAFT_330756"/>
<accession>A0A1X0R0L5</accession>
<organism evidence="1">
    <name type="scientific">Rhizopus microsporus var. microsporus</name>
    <dbReference type="NCBI Taxonomy" id="86635"/>
    <lineage>
        <taxon>Eukaryota</taxon>
        <taxon>Fungi</taxon>
        <taxon>Fungi incertae sedis</taxon>
        <taxon>Mucoromycota</taxon>
        <taxon>Mucoromycotina</taxon>
        <taxon>Mucoromycetes</taxon>
        <taxon>Mucorales</taxon>
        <taxon>Mucorineae</taxon>
        <taxon>Rhizopodaceae</taxon>
        <taxon>Rhizopus</taxon>
    </lineage>
</organism>
<dbReference type="OrthoDB" id="2285535at2759"/>
<dbReference type="Proteomes" id="UP000242414">
    <property type="component" value="Unassembled WGS sequence"/>
</dbReference>
<reference evidence="1" key="1">
    <citation type="journal article" date="2016" name="Proc. Natl. Acad. Sci. U.S.A.">
        <title>Lipid metabolic changes in an early divergent fungus govern the establishment of a mutualistic symbiosis with endobacteria.</title>
        <authorList>
            <person name="Lastovetsky O.A."/>
            <person name="Gaspar M.L."/>
            <person name="Mondo S.J."/>
            <person name="LaButti K.M."/>
            <person name="Sandor L."/>
            <person name="Grigoriev I.V."/>
            <person name="Henry S.A."/>
            <person name="Pawlowska T.E."/>
        </authorList>
    </citation>
    <scope>NUCLEOTIDE SEQUENCE [LARGE SCALE GENOMIC DNA]</scope>
    <source>
        <strain evidence="1">ATCC 52814</strain>
    </source>
</reference>
<protein>
    <submittedName>
        <fullName evidence="1">Uncharacterized protein</fullName>
    </submittedName>
</protein>
<proteinExistence type="predicted"/>
<sequence>LCIYKCLQRLWNIRYYEKGHKSIRSPSCKYHISMKPITISACRDVRNIVFRAQVFVNYYTTLRSQQELNNDIPHCIFRQQFWHSVYQLVNAKRVTTSTNIPPNMMTVWYVFQSQYNSIVYHQQIAEGTSQWLAEACTELATSYHNSIMEHFESRLLSSLYYCLQNTFMSMDPKNLKVIIKVYCYQYVCQDEPIWSNSVVLSASLIKDVLSGHVNQECEPIKVLINQRISLTTLSSAPERA</sequence>
<name>A0A1X0R0L5_RHIZD</name>